<dbReference type="AlphaFoldDB" id="A0A561WAS8"/>
<dbReference type="EMBL" id="VIWY01000003">
    <property type="protein sequence ID" value="TWG20967.1"/>
    <property type="molecule type" value="Genomic_DNA"/>
</dbReference>
<comment type="caution">
    <text evidence="2">The sequence shown here is derived from an EMBL/GenBank/DDBJ whole genome shotgun (WGS) entry which is preliminary data.</text>
</comment>
<evidence type="ECO:0000256" key="1">
    <source>
        <dbReference type="SAM" id="Phobius"/>
    </source>
</evidence>
<keyword evidence="1" id="KW-0812">Transmembrane</keyword>
<gene>
    <name evidence="2" type="ORF">FHX34_103496</name>
</gene>
<proteinExistence type="predicted"/>
<keyword evidence="1" id="KW-1133">Transmembrane helix</keyword>
<sequence length="95" mass="10441">MASEYAAGREIPEIAARYDVPVAYVKRVIEEAAAAPLQPVRSRWSLGYQGNRALLALVLGWLAWRASGALTVWTFVLVAVVVYTAISVVIGLRRR</sequence>
<feature type="transmembrane region" description="Helical" evidence="1">
    <location>
        <begin position="70"/>
        <end position="92"/>
    </location>
</feature>
<name>A0A561WAS8_ACTTI</name>
<keyword evidence="3" id="KW-1185">Reference proteome</keyword>
<protein>
    <submittedName>
        <fullName evidence="2">Uncharacterized protein</fullName>
    </submittedName>
</protein>
<evidence type="ECO:0000313" key="2">
    <source>
        <dbReference type="EMBL" id="TWG20967.1"/>
    </source>
</evidence>
<accession>A0A561WAS8</accession>
<evidence type="ECO:0000313" key="3">
    <source>
        <dbReference type="Proteomes" id="UP000320239"/>
    </source>
</evidence>
<organism evidence="2 3">
    <name type="scientific">Actinoplanes teichomyceticus</name>
    <dbReference type="NCBI Taxonomy" id="1867"/>
    <lineage>
        <taxon>Bacteria</taxon>
        <taxon>Bacillati</taxon>
        <taxon>Actinomycetota</taxon>
        <taxon>Actinomycetes</taxon>
        <taxon>Micromonosporales</taxon>
        <taxon>Micromonosporaceae</taxon>
        <taxon>Actinoplanes</taxon>
    </lineage>
</organism>
<reference evidence="2 3" key="1">
    <citation type="submission" date="2019-06" db="EMBL/GenBank/DDBJ databases">
        <title>Sequencing the genomes of 1000 actinobacteria strains.</title>
        <authorList>
            <person name="Klenk H.-P."/>
        </authorList>
    </citation>
    <scope>NUCLEOTIDE SEQUENCE [LARGE SCALE GENOMIC DNA]</scope>
    <source>
        <strain evidence="2 3">DSM 43866</strain>
    </source>
</reference>
<dbReference type="Proteomes" id="UP000320239">
    <property type="component" value="Unassembled WGS sequence"/>
</dbReference>
<keyword evidence="1" id="KW-0472">Membrane</keyword>